<dbReference type="EMBL" id="KI913231">
    <property type="protein sequence ID" value="ETV65569.1"/>
    <property type="molecule type" value="Genomic_DNA"/>
</dbReference>
<sequence>MCSRGSFKPEFVAVAAVVIARFCKARPVAIMVSNPFLCTSMATHWTTRRRNLWGRMQTERSAIELHLSVLERSTRHVLGRLYGVANQLKQYFAPHRQRFRYLGQLVPR</sequence>
<accession>W4FFC9</accession>
<organism evidence="1">
    <name type="scientific">Aphanomyces astaci</name>
    <name type="common">Crayfish plague agent</name>
    <dbReference type="NCBI Taxonomy" id="112090"/>
    <lineage>
        <taxon>Eukaryota</taxon>
        <taxon>Sar</taxon>
        <taxon>Stramenopiles</taxon>
        <taxon>Oomycota</taxon>
        <taxon>Saprolegniomycetes</taxon>
        <taxon>Saprolegniales</taxon>
        <taxon>Verrucalvaceae</taxon>
        <taxon>Aphanomyces</taxon>
    </lineage>
</organism>
<gene>
    <name evidence="1" type="ORF">H257_17765</name>
</gene>
<name>W4FFC9_APHAT</name>
<dbReference type="RefSeq" id="XP_009844958.1">
    <property type="nucleotide sequence ID" value="XM_009846656.1"/>
</dbReference>
<dbReference type="GeneID" id="20819761"/>
<protein>
    <submittedName>
        <fullName evidence="1">Uncharacterized protein</fullName>
    </submittedName>
</protein>
<dbReference type="AlphaFoldDB" id="W4FFC9"/>
<proteinExistence type="predicted"/>
<dbReference type="VEuPathDB" id="FungiDB:H257_17765"/>
<reference evidence="1" key="1">
    <citation type="submission" date="2013-12" db="EMBL/GenBank/DDBJ databases">
        <title>The Genome Sequence of Aphanomyces astaci APO3.</title>
        <authorList>
            <consortium name="The Broad Institute Genomics Platform"/>
            <person name="Russ C."/>
            <person name="Tyler B."/>
            <person name="van West P."/>
            <person name="Dieguez-Uribeondo J."/>
            <person name="Young S.K."/>
            <person name="Zeng Q."/>
            <person name="Gargeya S."/>
            <person name="Fitzgerald M."/>
            <person name="Abouelleil A."/>
            <person name="Alvarado L."/>
            <person name="Chapman S.B."/>
            <person name="Gainer-Dewar J."/>
            <person name="Goldberg J."/>
            <person name="Griggs A."/>
            <person name="Gujja S."/>
            <person name="Hansen M."/>
            <person name="Howarth C."/>
            <person name="Imamovic A."/>
            <person name="Ireland A."/>
            <person name="Larimer J."/>
            <person name="McCowan C."/>
            <person name="Murphy C."/>
            <person name="Pearson M."/>
            <person name="Poon T.W."/>
            <person name="Priest M."/>
            <person name="Roberts A."/>
            <person name="Saif S."/>
            <person name="Shea T."/>
            <person name="Sykes S."/>
            <person name="Wortman J."/>
            <person name="Nusbaum C."/>
            <person name="Birren B."/>
        </authorList>
    </citation>
    <scope>NUCLEOTIDE SEQUENCE [LARGE SCALE GENOMIC DNA]</scope>
    <source>
        <strain evidence="1">APO3</strain>
    </source>
</reference>
<evidence type="ECO:0000313" key="1">
    <source>
        <dbReference type="EMBL" id="ETV65569.1"/>
    </source>
</evidence>